<keyword evidence="3" id="KW-1185">Reference proteome</keyword>
<name>A0A540KBT9_MALBA</name>
<dbReference type="AlphaFoldDB" id="A0A540KBT9"/>
<comment type="caution">
    <text evidence="2">The sequence shown here is derived from an EMBL/GenBank/DDBJ whole genome shotgun (WGS) entry which is preliminary data.</text>
</comment>
<reference evidence="2 3" key="1">
    <citation type="journal article" date="2019" name="G3 (Bethesda)">
        <title>Sequencing of a Wild Apple (Malus baccata) Genome Unravels the Differences Between Cultivated and Wild Apple Species Regarding Disease Resistance and Cold Tolerance.</title>
        <authorList>
            <person name="Chen X."/>
        </authorList>
    </citation>
    <scope>NUCLEOTIDE SEQUENCE [LARGE SCALE GENOMIC DNA]</scope>
    <source>
        <strain evidence="3">cv. Shandingzi</strain>
        <tissue evidence="2">Leaves</tissue>
    </source>
</reference>
<feature type="region of interest" description="Disordered" evidence="1">
    <location>
        <begin position="1"/>
        <end position="20"/>
    </location>
</feature>
<dbReference type="EMBL" id="VIEB01001506">
    <property type="protein sequence ID" value="TQD71707.1"/>
    <property type="molecule type" value="Genomic_DNA"/>
</dbReference>
<sequence>MDEGFECVDPSRGGDDAAGGRNLNTFGPGLAANDHRVDFMLQEALMVEVKFDDEACLARRKGCTMAGLKIYGSYIESCHRRKALVAFLLGKEGEGVWHRNSHETFEAMVVDSSYRFSEDICSATKPNGDLTKTQQPQVLQIQGSFLTFSLSGDLIAYNRDLDGNKGIKIVKSDGSKRWNLIKLGVLGRLVAWRGSNRIRCFMLCNPTRCGFLDDFLNLHLREVHQLQRHYKGFKNFRPASLGRRS</sequence>
<organism evidence="2 3">
    <name type="scientific">Malus baccata</name>
    <name type="common">Siberian crab apple</name>
    <name type="synonym">Pyrus baccata</name>
    <dbReference type="NCBI Taxonomy" id="106549"/>
    <lineage>
        <taxon>Eukaryota</taxon>
        <taxon>Viridiplantae</taxon>
        <taxon>Streptophyta</taxon>
        <taxon>Embryophyta</taxon>
        <taxon>Tracheophyta</taxon>
        <taxon>Spermatophyta</taxon>
        <taxon>Magnoliopsida</taxon>
        <taxon>eudicotyledons</taxon>
        <taxon>Gunneridae</taxon>
        <taxon>Pentapetalae</taxon>
        <taxon>rosids</taxon>
        <taxon>fabids</taxon>
        <taxon>Rosales</taxon>
        <taxon>Rosaceae</taxon>
        <taxon>Amygdaloideae</taxon>
        <taxon>Maleae</taxon>
        <taxon>Malus</taxon>
    </lineage>
</organism>
<evidence type="ECO:0000313" key="3">
    <source>
        <dbReference type="Proteomes" id="UP000315295"/>
    </source>
</evidence>
<evidence type="ECO:0000256" key="1">
    <source>
        <dbReference type="SAM" id="MobiDB-lite"/>
    </source>
</evidence>
<gene>
    <name evidence="2" type="ORF">C1H46_042759</name>
</gene>
<protein>
    <submittedName>
        <fullName evidence="2">Uncharacterized protein</fullName>
    </submittedName>
</protein>
<proteinExistence type="predicted"/>
<dbReference type="Proteomes" id="UP000315295">
    <property type="component" value="Unassembled WGS sequence"/>
</dbReference>
<evidence type="ECO:0000313" key="2">
    <source>
        <dbReference type="EMBL" id="TQD71707.1"/>
    </source>
</evidence>
<accession>A0A540KBT9</accession>